<keyword evidence="2 3" id="KW-0812">Transmembrane</keyword>
<feature type="transmembrane region" description="Helical" evidence="2">
    <location>
        <begin position="47"/>
        <end position="64"/>
    </location>
</feature>
<sequence>MTRAGGGQWRSEVVVCPGGWATCLGLNLLVAPAWPYAAWRGSAAASHLWYGFLGLLCLFSSPALEGDGYRRQLCCWPMGPEDAVGAAEITDVRQHGAAHPEVPERWYSVAPGHGHGCPPDEGGPGSSQLGLSPSSPLGSCSQVPDITTNLPASLLLLQPAHLRPLLDVYFSGSVTERLAAFLVWRGLWRRAVLLPLLAWS</sequence>
<comment type="caution">
    <text evidence="3">The sequence shown here is derived from an EMBL/GenBank/DDBJ whole genome shotgun (WGS) entry which is preliminary data.</text>
</comment>
<accession>A0AAD3NMF1</accession>
<organism evidence="3 4">
    <name type="scientific">Lates japonicus</name>
    <name type="common">Japanese lates</name>
    <dbReference type="NCBI Taxonomy" id="270547"/>
    <lineage>
        <taxon>Eukaryota</taxon>
        <taxon>Metazoa</taxon>
        <taxon>Chordata</taxon>
        <taxon>Craniata</taxon>
        <taxon>Vertebrata</taxon>
        <taxon>Euteleostomi</taxon>
        <taxon>Actinopterygii</taxon>
        <taxon>Neopterygii</taxon>
        <taxon>Teleostei</taxon>
        <taxon>Neoteleostei</taxon>
        <taxon>Acanthomorphata</taxon>
        <taxon>Carangaria</taxon>
        <taxon>Carangaria incertae sedis</taxon>
        <taxon>Centropomidae</taxon>
        <taxon>Lates</taxon>
    </lineage>
</organism>
<proteinExistence type="predicted"/>
<dbReference type="AlphaFoldDB" id="A0AAD3NMF1"/>
<gene>
    <name evidence="3" type="ORF">AKAME5_002593300</name>
</gene>
<reference evidence="3" key="1">
    <citation type="submission" date="2022-08" db="EMBL/GenBank/DDBJ databases">
        <title>Genome sequencing of akame (Lates japonicus).</title>
        <authorList>
            <person name="Hashiguchi Y."/>
            <person name="Takahashi H."/>
        </authorList>
    </citation>
    <scope>NUCLEOTIDE SEQUENCE</scope>
    <source>
        <strain evidence="3">Kochi</strain>
    </source>
</reference>
<keyword evidence="2" id="KW-0472">Membrane</keyword>
<evidence type="ECO:0000256" key="2">
    <source>
        <dbReference type="SAM" id="Phobius"/>
    </source>
</evidence>
<feature type="transmembrane region" description="Helical" evidence="2">
    <location>
        <begin position="12"/>
        <end position="35"/>
    </location>
</feature>
<evidence type="ECO:0000313" key="3">
    <source>
        <dbReference type="EMBL" id="GLD74602.1"/>
    </source>
</evidence>
<evidence type="ECO:0000313" key="4">
    <source>
        <dbReference type="Proteomes" id="UP001279410"/>
    </source>
</evidence>
<protein>
    <submittedName>
        <fullName evidence="3">Transmembrane protein 168-like protein</fullName>
    </submittedName>
</protein>
<keyword evidence="2" id="KW-1133">Transmembrane helix</keyword>
<keyword evidence="4" id="KW-1185">Reference proteome</keyword>
<feature type="region of interest" description="Disordered" evidence="1">
    <location>
        <begin position="113"/>
        <end position="135"/>
    </location>
</feature>
<dbReference type="Proteomes" id="UP001279410">
    <property type="component" value="Unassembled WGS sequence"/>
</dbReference>
<feature type="compositionally biased region" description="Low complexity" evidence="1">
    <location>
        <begin position="126"/>
        <end position="135"/>
    </location>
</feature>
<name>A0AAD3NMF1_LATJO</name>
<dbReference type="EMBL" id="BRZM01002358">
    <property type="protein sequence ID" value="GLD74602.1"/>
    <property type="molecule type" value="Genomic_DNA"/>
</dbReference>
<evidence type="ECO:0000256" key="1">
    <source>
        <dbReference type="SAM" id="MobiDB-lite"/>
    </source>
</evidence>